<sequence length="79" mass="9102">MKRIRPFHSSSLIRYELIIGVDHRLTATFTATVRGWRTKPPQSTDLLTIKKADSMATGLEAFTRFYAINLYDRIQLADD</sequence>
<dbReference type="AlphaFoldDB" id="A0A0C2NRB0"/>
<gene>
    <name evidence="1" type="ORF">OJ16_18365</name>
</gene>
<reference evidence="1 2" key="1">
    <citation type="submission" date="2014-11" db="EMBL/GenBank/DDBJ databases">
        <title>Draft Genome Sequence of Vibrio piscirenalis strains CECT 8603T and CECT 8604, two marine Gammaproteobacterium isolated from cultured gilthead sea bream (Sparus aurata).</title>
        <authorList>
            <person name="Arahal D.R."/>
            <person name="Rodrigo-Torres L."/>
            <person name="Lucena T."/>
            <person name="Pujalte M.J."/>
        </authorList>
    </citation>
    <scope>NUCLEOTIDE SEQUENCE [LARGE SCALE GENOMIC DNA]</scope>
    <source>
        <strain evidence="1 2">DCR 1-4-2</strain>
    </source>
</reference>
<keyword evidence="2" id="KW-1185">Reference proteome</keyword>
<comment type="caution">
    <text evidence="1">The sequence shown here is derived from an EMBL/GenBank/DDBJ whole genome shotgun (WGS) entry which is preliminary data.</text>
</comment>
<dbReference type="EMBL" id="JTKH01000025">
    <property type="protein sequence ID" value="KII75268.1"/>
    <property type="molecule type" value="Genomic_DNA"/>
</dbReference>
<organism evidence="1 2">
    <name type="scientific">Vibrio renipiscarius</name>
    <dbReference type="NCBI Taxonomy" id="1461322"/>
    <lineage>
        <taxon>Bacteria</taxon>
        <taxon>Pseudomonadati</taxon>
        <taxon>Pseudomonadota</taxon>
        <taxon>Gammaproteobacteria</taxon>
        <taxon>Vibrionales</taxon>
        <taxon>Vibrionaceae</taxon>
        <taxon>Vibrio</taxon>
    </lineage>
</organism>
<evidence type="ECO:0000313" key="1">
    <source>
        <dbReference type="EMBL" id="KII75268.1"/>
    </source>
</evidence>
<protein>
    <submittedName>
        <fullName evidence="1">Uncharacterized protein</fullName>
    </submittedName>
</protein>
<proteinExistence type="predicted"/>
<accession>A0A0C2K016</accession>
<name>A0A0C2NRB0_9VIBR</name>
<accession>A0A0C2NRB0</accession>
<dbReference type="Proteomes" id="UP000031672">
    <property type="component" value="Unassembled WGS sequence"/>
</dbReference>
<evidence type="ECO:0000313" key="2">
    <source>
        <dbReference type="Proteomes" id="UP000031672"/>
    </source>
</evidence>